<dbReference type="Pfam" id="PF22752">
    <property type="entry name" value="DUF488-N3i"/>
    <property type="match status" value="1"/>
</dbReference>
<protein>
    <recommendedName>
        <fullName evidence="3">MarR family transcriptional regulator</fullName>
    </recommendedName>
</protein>
<dbReference type="PATRIC" id="fig|1141660.3.peg.508"/>
<dbReference type="EMBL" id="AKKN01000003">
    <property type="protein sequence ID" value="EKT60929.1"/>
    <property type="molecule type" value="Genomic_DNA"/>
</dbReference>
<dbReference type="RefSeq" id="WP_008914387.1">
    <property type="nucleotide sequence ID" value="NZ_CM001773.1"/>
</dbReference>
<organism evidence="1 2">
    <name type="scientific">Providencia sneebia DSM 19967</name>
    <dbReference type="NCBI Taxonomy" id="1141660"/>
    <lineage>
        <taxon>Bacteria</taxon>
        <taxon>Pseudomonadati</taxon>
        <taxon>Pseudomonadota</taxon>
        <taxon>Gammaproteobacteria</taxon>
        <taxon>Enterobacterales</taxon>
        <taxon>Morganellaceae</taxon>
        <taxon>Providencia</taxon>
    </lineage>
</organism>
<evidence type="ECO:0008006" key="3">
    <source>
        <dbReference type="Google" id="ProtNLM"/>
    </source>
</evidence>
<evidence type="ECO:0000313" key="1">
    <source>
        <dbReference type="EMBL" id="EKT60929.1"/>
    </source>
</evidence>
<name>K8WK63_9GAMM</name>
<proteinExistence type="predicted"/>
<dbReference type="OrthoDB" id="9790745at2"/>
<dbReference type="Proteomes" id="UP000010290">
    <property type="component" value="Chromosome"/>
</dbReference>
<dbReference type="HOGENOM" id="CLU_137928_0_0_6"/>
<comment type="caution">
    <text evidence="1">The sequence shown here is derived from an EMBL/GenBank/DDBJ whole genome shotgun (WGS) entry which is preliminary data.</text>
</comment>
<dbReference type="InterPro" id="IPR052552">
    <property type="entry name" value="YeaO-like"/>
</dbReference>
<gene>
    <name evidence="1" type="ORF">OO7_02531</name>
</gene>
<keyword evidence="2" id="KW-1185">Reference proteome</keyword>
<dbReference type="PANTHER" id="PTHR36849">
    <property type="entry name" value="CYTOPLASMIC PROTEIN-RELATED"/>
    <property type="match status" value="1"/>
</dbReference>
<sequence length="115" mass="13901">MIYCKRVYDAVSEDDGYRVLVDRLWPRGIKKTDLHYDEWNKDVAPSNELRKWFHQNTDQFDQFVGRYYQELRHNTQSWMPLVEKSRQGNVTLLYSAKDTEHNQAQVLKRFLESQS</sequence>
<evidence type="ECO:0000313" key="2">
    <source>
        <dbReference type="Proteomes" id="UP000010290"/>
    </source>
</evidence>
<dbReference type="AlphaFoldDB" id="K8WK63"/>
<dbReference type="PANTHER" id="PTHR36849:SF1">
    <property type="entry name" value="CYTOPLASMIC PROTEIN"/>
    <property type="match status" value="1"/>
</dbReference>
<reference evidence="1 2" key="1">
    <citation type="journal article" date="2012" name="BMC Genomics">
        <title>Comparative genomics of bacteria in the genus Providencia isolated from wild Drosophila melanogaster.</title>
        <authorList>
            <person name="Galac M.R."/>
            <person name="Lazzaro B.P."/>
        </authorList>
    </citation>
    <scope>NUCLEOTIDE SEQUENCE [LARGE SCALE GENOMIC DNA]</scope>
    <source>
        <strain evidence="1 2">DSM 19967</strain>
    </source>
</reference>
<accession>K8WK63</accession>